<evidence type="ECO:0000256" key="13">
    <source>
        <dbReference type="ARBA" id="ARBA00022989"/>
    </source>
</evidence>
<comment type="subcellular location">
    <subcellularLocation>
        <location evidence="2">Cell membrane</location>
        <topology evidence="2">Multi-pass membrane protein</topology>
    </subcellularLocation>
</comment>
<dbReference type="PANTHER" id="PTHR46382">
    <property type="entry name" value="PHOSPHATIDATE CYTIDYLYLTRANSFERASE"/>
    <property type="match status" value="1"/>
</dbReference>
<evidence type="ECO:0000256" key="11">
    <source>
        <dbReference type="ARBA" id="ARBA00022692"/>
    </source>
</evidence>
<feature type="transmembrane region" description="Helical" evidence="19">
    <location>
        <begin position="129"/>
        <end position="148"/>
    </location>
</feature>
<keyword evidence="11 18" id="KW-0812">Transmembrane</keyword>
<comment type="catalytic activity">
    <reaction evidence="1 18">
        <text>a 1,2-diacyl-sn-glycero-3-phosphate + CTP + H(+) = a CDP-1,2-diacyl-sn-glycerol + diphosphate</text>
        <dbReference type="Rhea" id="RHEA:16229"/>
        <dbReference type="ChEBI" id="CHEBI:15378"/>
        <dbReference type="ChEBI" id="CHEBI:33019"/>
        <dbReference type="ChEBI" id="CHEBI:37563"/>
        <dbReference type="ChEBI" id="CHEBI:58332"/>
        <dbReference type="ChEBI" id="CHEBI:58608"/>
        <dbReference type="EC" id="2.7.7.41"/>
    </reaction>
</comment>
<dbReference type="PROSITE" id="PS01315">
    <property type="entry name" value="CDS"/>
    <property type="match status" value="1"/>
</dbReference>
<evidence type="ECO:0000256" key="8">
    <source>
        <dbReference type="ARBA" id="ARBA00022475"/>
    </source>
</evidence>
<sequence length="263" mass="27603">MKSPEQWSDLRARMLSATAMILVGLLGIWFGGVVFHLLVALVCGMMVWELVGMLRGSGQAEALQLGLVTGVAVLASVYLPVGFGLPLLLAPALLGFALLGGNRTIYMSFTALILLAGFGLIQLRDDMGFGWLMWLVLVVVVTDVVGYFAGRAIGGPKFWPKVSPKKTWSGTASGWVGAALVGLLFSFNTGFGLQLVGISIALSMASQMGDMAESGMKRKMGVKDSSALIPGHGGLLDRFDGMLGAAVFLLIVGPLIGFPPGLN</sequence>
<feature type="transmembrane region" description="Helical" evidence="19">
    <location>
        <begin position="242"/>
        <end position="262"/>
    </location>
</feature>
<name>A0A1G7SIK2_9RHOB</name>
<evidence type="ECO:0000256" key="12">
    <source>
        <dbReference type="ARBA" id="ARBA00022695"/>
    </source>
</evidence>
<feature type="transmembrane region" description="Helical" evidence="19">
    <location>
        <begin position="105"/>
        <end position="123"/>
    </location>
</feature>
<evidence type="ECO:0000256" key="3">
    <source>
        <dbReference type="ARBA" id="ARBA00005119"/>
    </source>
</evidence>
<accession>A0A1G7SIK2</accession>
<dbReference type="Proteomes" id="UP000199399">
    <property type="component" value="Unassembled WGS sequence"/>
</dbReference>
<dbReference type="AlphaFoldDB" id="A0A1G7SIK2"/>
<keyword evidence="13 19" id="KW-1133">Transmembrane helix</keyword>
<evidence type="ECO:0000256" key="17">
    <source>
        <dbReference type="ARBA" id="ARBA00023264"/>
    </source>
</evidence>
<keyword evidence="10 18" id="KW-0808">Transferase</keyword>
<dbReference type="EC" id="2.7.7.41" evidence="6 18"/>
<evidence type="ECO:0000256" key="16">
    <source>
        <dbReference type="ARBA" id="ARBA00023209"/>
    </source>
</evidence>
<keyword evidence="21" id="KW-1185">Reference proteome</keyword>
<evidence type="ECO:0000256" key="9">
    <source>
        <dbReference type="ARBA" id="ARBA00022516"/>
    </source>
</evidence>
<dbReference type="GO" id="GO:0004605">
    <property type="term" value="F:phosphatidate cytidylyltransferase activity"/>
    <property type="evidence" value="ECO:0007669"/>
    <property type="project" value="UniProtKB-EC"/>
</dbReference>
<keyword evidence="17" id="KW-1208">Phospholipid metabolism</keyword>
<evidence type="ECO:0000256" key="19">
    <source>
        <dbReference type="SAM" id="Phobius"/>
    </source>
</evidence>
<evidence type="ECO:0000256" key="5">
    <source>
        <dbReference type="ARBA" id="ARBA00010185"/>
    </source>
</evidence>
<comment type="similarity">
    <text evidence="5 18">Belongs to the CDS family.</text>
</comment>
<keyword evidence="8" id="KW-1003">Cell membrane</keyword>
<evidence type="ECO:0000256" key="2">
    <source>
        <dbReference type="ARBA" id="ARBA00004651"/>
    </source>
</evidence>
<protein>
    <recommendedName>
        <fullName evidence="7 18">Phosphatidate cytidylyltransferase</fullName>
        <ecNumber evidence="6 18">2.7.7.41</ecNumber>
    </recommendedName>
</protein>
<dbReference type="Pfam" id="PF01148">
    <property type="entry name" value="CTP_transf_1"/>
    <property type="match status" value="1"/>
</dbReference>
<evidence type="ECO:0000313" key="20">
    <source>
        <dbReference type="EMBL" id="SDG22060.1"/>
    </source>
</evidence>
<dbReference type="GO" id="GO:0016024">
    <property type="term" value="P:CDP-diacylglycerol biosynthetic process"/>
    <property type="evidence" value="ECO:0007669"/>
    <property type="project" value="UniProtKB-UniPathway"/>
</dbReference>
<evidence type="ECO:0000313" key="21">
    <source>
        <dbReference type="Proteomes" id="UP000199399"/>
    </source>
</evidence>
<dbReference type="OrthoDB" id="9799199at2"/>
<comment type="pathway">
    <text evidence="4">Lipid metabolism.</text>
</comment>
<keyword evidence="16" id="KW-0594">Phospholipid biosynthesis</keyword>
<reference evidence="21" key="1">
    <citation type="submission" date="2016-10" db="EMBL/GenBank/DDBJ databases">
        <authorList>
            <person name="Varghese N."/>
            <person name="Submissions S."/>
        </authorList>
    </citation>
    <scope>NUCLEOTIDE SEQUENCE [LARGE SCALE GENOMIC DNA]</scope>
    <source>
        <strain evidence="21">DSM 16477</strain>
    </source>
</reference>
<evidence type="ECO:0000256" key="10">
    <source>
        <dbReference type="ARBA" id="ARBA00022679"/>
    </source>
</evidence>
<comment type="pathway">
    <text evidence="3 18">Phospholipid metabolism; CDP-diacylglycerol biosynthesis; CDP-diacylglycerol from sn-glycerol 3-phosphate: step 3/3.</text>
</comment>
<organism evidence="20 21">
    <name type="scientific">Sulfitobacter delicatus</name>
    <dbReference type="NCBI Taxonomy" id="218672"/>
    <lineage>
        <taxon>Bacteria</taxon>
        <taxon>Pseudomonadati</taxon>
        <taxon>Pseudomonadota</taxon>
        <taxon>Alphaproteobacteria</taxon>
        <taxon>Rhodobacterales</taxon>
        <taxon>Roseobacteraceae</taxon>
        <taxon>Sulfitobacter</taxon>
    </lineage>
</organism>
<evidence type="ECO:0000256" key="7">
    <source>
        <dbReference type="ARBA" id="ARBA00019373"/>
    </source>
</evidence>
<proteinExistence type="inferred from homology"/>
<dbReference type="EMBL" id="FNBP01000005">
    <property type="protein sequence ID" value="SDG22060.1"/>
    <property type="molecule type" value="Genomic_DNA"/>
</dbReference>
<evidence type="ECO:0000256" key="6">
    <source>
        <dbReference type="ARBA" id="ARBA00012487"/>
    </source>
</evidence>
<dbReference type="GO" id="GO:0005886">
    <property type="term" value="C:plasma membrane"/>
    <property type="evidence" value="ECO:0007669"/>
    <property type="project" value="UniProtKB-SubCell"/>
</dbReference>
<dbReference type="UniPathway" id="UPA00557">
    <property type="reaction ID" value="UER00614"/>
</dbReference>
<dbReference type="InterPro" id="IPR000374">
    <property type="entry name" value="PC_trans"/>
</dbReference>
<evidence type="ECO:0000256" key="1">
    <source>
        <dbReference type="ARBA" id="ARBA00001698"/>
    </source>
</evidence>
<feature type="transmembrane region" description="Helical" evidence="19">
    <location>
        <begin position="21"/>
        <end position="48"/>
    </location>
</feature>
<dbReference type="STRING" id="218672.SAMN04489759_105186"/>
<keyword evidence="14" id="KW-0443">Lipid metabolism</keyword>
<keyword evidence="9" id="KW-0444">Lipid biosynthesis</keyword>
<evidence type="ECO:0000256" key="18">
    <source>
        <dbReference type="RuleBase" id="RU003938"/>
    </source>
</evidence>
<dbReference type="PANTHER" id="PTHR46382:SF1">
    <property type="entry name" value="PHOSPHATIDATE CYTIDYLYLTRANSFERASE"/>
    <property type="match status" value="1"/>
</dbReference>
<evidence type="ECO:0000256" key="14">
    <source>
        <dbReference type="ARBA" id="ARBA00023098"/>
    </source>
</evidence>
<gene>
    <name evidence="20" type="ORF">SAMN04489759_105186</name>
</gene>
<keyword evidence="12 18" id="KW-0548">Nucleotidyltransferase</keyword>
<feature type="transmembrane region" description="Helical" evidence="19">
    <location>
        <begin position="68"/>
        <end position="98"/>
    </location>
</feature>
<evidence type="ECO:0000256" key="15">
    <source>
        <dbReference type="ARBA" id="ARBA00023136"/>
    </source>
</evidence>
<keyword evidence="15 19" id="KW-0472">Membrane</keyword>
<evidence type="ECO:0000256" key="4">
    <source>
        <dbReference type="ARBA" id="ARBA00005189"/>
    </source>
</evidence>
<dbReference type="RefSeq" id="WP_093742281.1">
    <property type="nucleotide sequence ID" value="NZ_FNBP01000005.1"/>
</dbReference>